<organism evidence="5 6">
    <name type="scientific">Lacticaseibacillus saniviri JCM 17471 = DSM 24301</name>
    <dbReference type="NCBI Taxonomy" id="1293598"/>
    <lineage>
        <taxon>Bacteria</taxon>
        <taxon>Bacillati</taxon>
        <taxon>Bacillota</taxon>
        <taxon>Bacilli</taxon>
        <taxon>Lactobacillales</taxon>
        <taxon>Lactobacillaceae</taxon>
        <taxon>Lacticaseibacillus</taxon>
    </lineage>
</organism>
<dbReference type="PATRIC" id="fig|1293598.4.peg.1361"/>
<dbReference type="GO" id="GO:0071555">
    <property type="term" value="P:cell wall organization"/>
    <property type="evidence" value="ECO:0007669"/>
    <property type="project" value="UniProtKB-KW"/>
</dbReference>
<dbReference type="SMART" id="SM00287">
    <property type="entry name" value="SH3b"/>
    <property type="match status" value="3"/>
</dbReference>
<gene>
    <name evidence="5" type="ORF">IV56_GL001297</name>
</gene>
<dbReference type="STRING" id="1293598.IV56_GL001297"/>
<dbReference type="PIRSF" id="PIRSF037846">
    <property type="entry name" value="Autolysin_YrvJ_prd"/>
    <property type="match status" value="1"/>
</dbReference>
<dbReference type="GO" id="GO:0009253">
    <property type="term" value="P:peptidoglycan catabolic process"/>
    <property type="evidence" value="ECO:0007669"/>
    <property type="project" value="InterPro"/>
</dbReference>
<dbReference type="CDD" id="cd02696">
    <property type="entry name" value="MurNAc-LAA"/>
    <property type="match status" value="1"/>
</dbReference>
<dbReference type="Gene3D" id="2.30.30.40">
    <property type="entry name" value="SH3 Domains"/>
    <property type="match status" value="3"/>
</dbReference>
<reference evidence="5 6" key="1">
    <citation type="journal article" date="2015" name="Genome Announc.">
        <title>Expanding the biotechnology potential of lactobacilli through comparative genomics of 213 strains and associated genera.</title>
        <authorList>
            <person name="Sun Z."/>
            <person name="Harris H.M."/>
            <person name="McCann A."/>
            <person name="Guo C."/>
            <person name="Argimon S."/>
            <person name="Zhang W."/>
            <person name="Yang X."/>
            <person name="Jeffery I.B."/>
            <person name="Cooney J.C."/>
            <person name="Kagawa T.F."/>
            <person name="Liu W."/>
            <person name="Song Y."/>
            <person name="Salvetti E."/>
            <person name="Wrobel A."/>
            <person name="Rasinkangas P."/>
            <person name="Parkhill J."/>
            <person name="Rea M.C."/>
            <person name="O'Sullivan O."/>
            <person name="Ritari J."/>
            <person name="Douillard F.P."/>
            <person name="Paul Ross R."/>
            <person name="Yang R."/>
            <person name="Briner A.E."/>
            <person name="Felis G.E."/>
            <person name="de Vos W.M."/>
            <person name="Barrangou R."/>
            <person name="Klaenhammer T.R."/>
            <person name="Caufield P.W."/>
            <person name="Cui Y."/>
            <person name="Zhang H."/>
            <person name="O'Toole P.W."/>
        </authorList>
    </citation>
    <scope>NUCLEOTIDE SEQUENCE [LARGE SCALE GENOMIC DNA]</scope>
    <source>
        <strain evidence="5 6">DSM 24301</strain>
    </source>
</reference>
<evidence type="ECO:0000256" key="1">
    <source>
        <dbReference type="ARBA" id="ARBA00022801"/>
    </source>
</evidence>
<dbReference type="SMART" id="SM00646">
    <property type="entry name" value="Ami_3"/>
    <property type="match status" value="1"/>
</dbReference>
<dbReference type="InterPro" id="IPR050695">
    <property type="entry name" value="N-acetylmuramoyl_amidase_3"/>
</dbReference>
<dbReference type="Proteomes" id="UP000050969">
    <property type="component" value="Unassembled WGS sequence"/>
</dbReference>
<sequence>MPKQFQLKKWALIGALSLTFGLAAVSTSVFAANNEITVKADTVTVRMGPGLTYAAMGEVKQGTALDVIGHRNAWYKVRLASNQIGWVPSWLIDHNDASTTSAKIATVTKQASIYAYADAKSQVIGTLESGATANVIYQDGDWSQLNYNHQAVWVKSNTLKVSDQTVTLTPATQIAIKADPKPKNAILVTTRIDTNVREAAGMNAKVITQVKKGTKLTVLSQSNDWYRVQTADDKVGYVASWTADTPNSAKAKAATKLSEATIVLDPGHGGTDVGALSQSGKYEKTYTLATAQRIAAKLKDAGANVIFTRSTDTFVDLASRPIKAAKAHADAFISIHFDSSPEANSATGFTTYYYDNSKDYQLASDLSASLKGLPLDDRGVAFGNFEVLRENTQPSVLLEMGYINNSKDFKSISSPQYQEEVADRVAKGLSNYFKDK</sequence>
<evidence type="ECO:0000256" key="3">
    <source>
        <dbReference type="SAM" id="SignalP"/>
    </source>
</evidence>
<keyword evidence="2" id="KW-0961">Cell wall biogenesis/degradation</keyword>
<dbReference type="Pfam" id="PF01520">
    <property type="entry name" value="Amidase_3"/>
    <property type="match status" value="1"/>
</dbReference>
<dbReference type="SUPFAM" id="SSF53187">
    <property type="entry name" value="Zn-dependent exopeptidases"/>
    <property type="match status" value="1"/>
</dbReference>
<comment type="caution">
    <text evidence="5">The sequence shown here is derived from an EMBL/GenBank/DDBJ whole genome shotgun (WGS) entry which is preliminary data.</text>
</comment>
<dbReference type="EMBL" id="JQCE01000005">
    <property type="protein sequence ID" value="KRO18169.1"/>
    <property type="molecule type" value="Genomic_DNA"/>
</dbReference>
<keyword evidence="3" id="KW-0732">Signal</keyword>
<dbReference type="InterPro" id="IPR003646">
    <property type="entry name" value="SH3-like_bac-type"/>
</dbReference>
<dbReference type="PANTHER" id="PTHR30404">
    <property type="entry name" value="N-ACETYLMURAMOYL-L-ALANINE AMIDASE"/>
    <property type="match status" value="1"/>
</dbReference>
<keyword evidence="6" id="KW-1185">Reference proteome</keyword>
<feature type="signal peptide" evidence="3">
    <location>
        <begin position="1"/>
        <end position="31"/>
    </location>
</feature>
<feature type="domain" description="SH3b" evidence="4">
    <location>
        <begin position="31"/>
        <end position="95"/>
    </location>
</feature>
<name>A0A0R2MXN8_9LACO</name>
<dbReference type="PROSITE" id="PS51781">
    <property type="entry name" value="SH3B"/>
    <property type="match status" value="2"/>
</dbReference>
<keyword evidence="1" id="KW-0378">Hydrolase</keyword>
<dbReference type="PANTHER" id="PTHR30404:SF7">
    <property type="entry name" value="CELL WALL AMIDASE LYTH-RELATED"/>
    <property type="match status" value="1"/>
</dbReference>
<accession>A0A0R2MXN8</accession>
<dbReference type="InterPro" id="IPR002508">
    <property type="entry name" value="MurNAc-LAA_cat"/>
</dbReference>
<evidence type="ECO:0000313" key="5">
    <source>
        <dbReference type="EMBL" id="KRO18169.1"/>
    </source>
</evidence>
<dbReference type="Pfam" id="PF08239">
    <property type="entry name" value="SH3_3"/>
    <property type="match status" value="3"/>
</dbReference>
<dbReference type="GO" id="GO:0008745">
    <property type="term" value="F:N-acetylmuramoyl-L-alanine amidase activity"/>
    <property type="evidence" value="ECO:0007669"/>
    <property type="project" value="InterPro"/>
</dbReference>
<dbReference type="GO" id="GO:0030288">
    <property type="term" value="C:outer membrane-bounded periplasmic space"/>
    <property type="evidence" value="ECO:0007669"/>
    <property type="project" value="TreeGrafter"/>
</dbReference>
<dbReference type="Gene3D" id="3.40.630.40">
    <property type="entry name" value="Zn-dependent exopeptidases"/>
    <property type="match status" value="1"/>
</dbReference>
<proteinExistence type="predicted"/>
<feature type="domain" description="SH3b" evidence="4">
    <location>
        <begin position="182"/>
        <end position="246"/>
    </location>
</feature>
<evidence type="ECO:0000256" key="2">
    <source>
        <dbReference type="ARBA" id="ARBA00023316"/>
    </source>
</evidence>
<protein>
    <submittedName>
        <fullName evidence="5">N-acetylmuramoyl-L-alanine amidase</fullName>
    </submittedName>
</protein>
<dbReference type="AlphaFoldDB" id="A0A0R2MXN8"/>
<feature type="chain" id="PRO_5006420787" evidence="3">
    <location>
        <begin position="32"/>
        <end position="436"/>
    </location>
</feature>
<evidence type="ECO:0000313" key="6">
    <source>
        <dbReference type="Proteomes" id="UP000050969"/>
    </source>
</evidence>
<dbReference type="InterPro" id="IPR017293">
    <property type="entry name" value="N-acetylmuramoyl-L-ala_amidase"/>
</dbReference>
<evidence type="ECO:0000259" key="4">
    <source>
        <dbReference type="PROSITE" id="PS51781"/>
    </source>
</evidence>
<dbReference type="RefSeq" id="WP_056991984.1">
    <property type="nucleotide sequence ID" value="NZ_JQCE01000005.1"/>
</dbReference>